<dbReference type="PANTHER" id="PTHR12526:SF625">
    <property type="entry name" value="PHOSPHATIDYLINOSITOL GLYCAN-CLASS A"/>
    <property type="match status" value="1"/>
</dbReference>
<evidence type="ECO:0000259" key="1">
    <source>
        <dbReference type="Pfam" id="PF13439"/>
    </source>
</evidence>
<dbReference type="EMBL" id="VOTZ01000021">
    <property type="protein sequence ID" value="MCQ1539158.1"/>
    <property type="molecule type" value="Genomic_DNA"/>
</dbReference>
<evidence type="ECO:0000313" key="2">
    <source>
        <dbReference type="EMBL" id="MCQ1539158.1"/>
    </source>
</evidence>
<accession>A0ABD4TJQ4</accession>
<dbReference type="Gene3D" id="3.40.50.2000">
    <property type="entry name" value="Glycogen Phosphorylase B"/>
    <property type="match status" value="2"/>
</dbReference>
<protein>
    <submittedName>
        <fullName evidence="2">Glycosyltransferase family 4 protein</fullName>
    </submittedName>
</protein>
<dbReference type="PANTHER" id="PTHR12526">
    <property type="entry name" value="GLYCOSYLTRANSFERASE"/>
    <property type="match status" value="1"/>
</dbReference>
<proteinExistence type="predicted"/>
<dbReference type="Proteomes" id="UP001524383">
    <property type="component" value="Unassembled WGS sequence"/>
</dbReference>
<name>A0ABD4TJQ4_9EURY</name>
<dbReference type="SUPFAM" id="SSF53756">
    <property type="entry name" value="UDP-Glycosyltransferase/glycogen phosphorylase"/>
    <property type="match status" value="1"/>
</dbReference>
<dbReference type="Pfam" id="PF13692">
    <property type="entry name" value="Glyco_trans_1_4"/>
    <property type="match status" value="1"/>
</dbReference>
<dbReference type="InterPro" id="IPR028098">
    <property type="entry name" value="Glyco_trans_4-like_N"/>
</dbReference>
<keyword evidence="3" id="KW-1185">Reference proteome</keyword>
<sequence>MESLKIAFFAWESVYTEKVGGLAPAATYLAEELAKTHEVHYFTRGKEDFTRNGVHFHCLSPEQTEILSLCNEMSEEAIGRFHEFDDPPFDLLHFHDWHFYLALRQFQDRVTVLTFHSTEYGRNGGYYGEWKEFIEISGIERSMAALAREIITVSKVMKVELMWLYDVPDWKISIIPNGTDPSLYMLDVAPGLIKKRYGIHKLAPLVLFVGRIGWQKGPDILLDAIPHVLARREDVRFIFAGKGDMLAALQERSRGLPVQFTGYVSDIEHLELLNAADLICIPSRNEPFGLVLTEAWSAGKGVVASDVGGLSMNIENLVDGIKVPPAPEPIAWAICYSLNNPDFLTSMGIAGRQKVLDQFNWKKVAEKLNHVYVKVLKPPLC</sequence>
<dbReference type="AlphaFoldDB" id="A0ABD4TJQ4"/>
<gene>
    <name evidence="2" type="ORF">FTO68_09220</name>
</gene>
<dbReference type="CDD" id="cd03801">
    <property type="entry name" value="GT4_PimA-like"/>
    <property type="match status" value="1"/>
</dbReference>
<comment type="caution">
    <text evidence="2">The sequence shown here is derived from an EMBL/GenBank/DDBJ whole genome shotgun (WGS) entry which is preliminary data.</text>
</comment>
<feature type="domain" description="Glycosyltransferase subfamily 4-like N-terminal" evidence="1">
    <location>
        <begin position="19"/>
        <end position="182"/>
    </location>
</feature>
<dbReference type="Pfam" id="PF13439">
    <property type="entry name" value="Glyco_transf_4"/>
    <property type="match status" value="1"/>
</dbReference>
<reference evidence="2 3" key="1">
    <citation type="submission" date="2019-08" db="EMBL/GenBank/DDBJ databases">
        <authorList>
            <person name="Chen S.-C."/>
            <person name="Lai M.-C."/>
            <person name="You Y.-T."/>
        </authorList>
    </citation>
    <scope>NUCLEOTIDE SEQUENCE [LARGE SCALE GENOMIC DNA]</scope>
    <source>
        <strain evidence="2 3">P2F9704a</strain>
    </source>
</reference>
<evidence type="ECO:0000313" key="3">
    <source>
        <dbReference type="Proteomes" id="UP001524383"/>
    </source>
</evidence>
<organism evidence="2 3">
    <name type="scientific">Methanocalculus taiwanensis</name>
    <dbReference type="NCBI Taxonomy" id="106207"/>
    <lineage>
        <taxon>Archaea</taxon>
        <taxon>Methanobacteriati</taxon>
        <taxon>Methanobacteriota</taxon>
        <taxon>Stenosarchaea group</taxon>
        <taxon>Methanomicrobia</taxon>
        <taxon>Methanomicrobiales</taxon>
        <taxon>Methanocalculaceae</taxon>
        <taxon>Methanocalculus</taxon>
    </lineage>
</organism>